<name>A0ABR2VWU8_9FUNG</name>
<evidence type="ECO:0000313" key="2">
    <source>
        <dbReference type="Proteomes" id="UP001479436"/>
    </source>
</evidence>
<accession>A0ABR2VWU8</accession>
<dbReference type="EMBL" id="JASJQH010007475">
    <property type="protein sequence ID" value="KAK9708551.1"/>
    <property type="molecule type" value="Genomic_DNA"/>
</dbReference>
<reference evidence="1 2" key="1">
    <citation type="submission" date="2023-04" db="EMBL/GenBank/DDBJ databases">
        <title>Genome of Basidiobolus ranarum AG-B5.</title>
        <authorList>
            <person name="Stajich J.E."/>
            <person name="Carter-House D."/>
            <person name="Gryganskyi A."/>
        </authorList>
    </citation>
    <scope>NUCLEOTIDE SEQUENCE [LARGE SCALE GENOMIC DNA]</scope>
    <source>
        <strain evidence="1 2">AG-B5</strain>
    </source>
</reference>
<organism evidence="1 2">
    <name type="scientific">Basidiobolus ranarum</name>
    <dbReference type="NCBI Taxonomy" id="34480"/>
    <lineage>
        <taxon>Eukaryota</taxon>
        <taxon>Fungi</taxon>
        <taxon>Fungi incertae sedis</taxon>
        <taxon>Zoopagomycota</taxon>
        <taxon>Entomophthoromycotina</taxon>
        <taxon>Basidiobolomycetes</taxon>
        <taxon>Basidiobolales</taxon>
        <taxon>Basidiobolaceae</taxon>
        <taxon>Basidiobolus</taxon>
    </lineage>
</organism>
<sequence>MTTSPISSQENPFTPENYPGLIFKVDGKNAICSHGNPIFLVQTSSECPQDVGCYALDRDRELIEKELADLKENGNEVWPMAPWSTGFPYRVDPKYTDLTDWPDKGKQATFTDN</sequence>
<comment type="caution">
    <text evidence="1">The sequence shown here is derived from an EMBL/GenBank/DDBJ whole genome shotgun (WGS) entry which is preliminary data.</text>
</comment>
<proteinExistence type="predicted"/>
<protein>
    <submittedName>
        <fullName evidence="1">Uncharacterized protein</fullName>
    </submittedName>
</protein>
<gene>
    <name evidence="1" type="ORF">K7432_009572</name>
</gene>
<keyword evidence="2" id="KW-1185">Reference proteome</keyword>
<evidence type="ECO:0000313" key="1">
    <source>
        <dbReference type="EMBL" id="KAK9708551.1"/>
    </source>
</evidence>
<dbReference type="Proteomes" id="UP001479436">
    <property type="component" value="Unassembled WGS sequence"/>
</dbReference>